<dbReference type="GO" id="GO:0008610">
    <property type="term" value="P:lipid biosynthetic process"/>
    <property type="evidence" value="ECO:0007669"/>
    <property type="project" value="UniProtKB-ARBA"/>
</dbReference>
<reference evidence="10" key="1">
    <citation type="journal article" date="2015" name="Nature">
        <title>Complex archaea that bridge the gap between prokaryotes and eukaryotes.</title>
        <authorList>
            <person name="Spang A."/>
            <person name="Saw J.H."/>
            <person name="Jorgensen S.L."/>
            <person name="Zaremba-Niedzwiedzka K."/>
            <person name="Martijn J."/>
            <person name="Lind A.E."/>
            <person name="van Eijk R."/>
            <person name="Schleper C."/>
            <person name="Guy L."/>
            <person name="Ettema T.J."/>
        </authorList>
    </citation>
    <scope>NUCLEOTIDE SEQUENCE</scope>
</reference>
<evidence type="ECO:0000256" key="2">
    <source>
        <dbReference type="ARBA" id="ARBA00022475"/>
    </source>
</evidence>
<feature type="transmembrane region" description="Helical" evidence="8">
    <location>
        <begin position="229"/>
        <end position="249"/>
    </location>
</feature>
<dbReference type="Pfam" id="PF13231">
    <property type="entry name" value="PMT_2"/>
    <property type="match status" value="1"/>
</dbReference>
<dbReference type="GO" id="GO:0005886">
    <property type="term" value="C:plasma membrane"/>
    <property type="evidence" value="ECO:0007669"/>
    <property type="project" value="UniProtKB-SubCell"/>
</dbReference>
<evidence type="ECO:0000256" key="3">
    <source>
        <dbReference type="ARBA" id="ARBA00022676"/>
    </source>
</evidence>
<evidence type="ECO:0000256" key="7">
    <source>
        <dbReference type="ARBA" id="ARBA00023136"/>
    </source>
</evidence>
<organism evidence="10">
    <name type="scientific">marine sediment metagenome</name>
    <dbReference type="NCBI Taxonomy" id="412755"/>
    <lineage>
        <taxon>unclassified sequences</taxon>
        <taxon>metagenomes</taxon>
        <taxon>ecological metagenomes</taxon>
    </lineage>
</organism>
<name>A0A0F9QSA0_9ZZZZ</name>
<feature type="transmembrane region" description="Helical" evidence="8">
    <location>
        <begin position="40"/>
        <end position="66"/>
    </location>
</feature>
<evidence type="ECO:0000256" key="4">
    <source>
        <dbReference type="ARBA" id="ARBA00022679"/>
    </source>
</evidence>
<keyword evidence="7 8" id="KW-0472">Membrane</keyword>
<keyword evidence="2" id="KW-1003">Cell membrane</keyword>
<proteinExistence type="predicted"/>
<feature type="non-terminal residue" evidence="10">
    <location>
        <position position="259"/>
    </location>
</feature>
<accession>A0A0F9QSA0</accession>
<evidence type="ECO:0000256" key="8">
    <source>
        <dbReference type="SAM" id="Phobius"/>
    </source>
</evidence>
<comment type="caution">
    <text evidence="10">The sequence shown here is derived from an EMBL/GenBank/DDBJ whole genome shotgun (WGS) entry which is preliminary data.</text>
</comment>
<evidence type="ECO:0000256" key="6">
    <source>
        <dbReference type="ARBA" id="ARBA00022989"/>
    </source>
</evidence>
<evidence type="ECO:0000313" key="10">
    <source>
        <dbReference type="EMBL" id="KKN39867.1"/>
    </source>
</evidence>
<keyword evidence="3" id="KW-0328">Glycosyltransferase</keyword>
<feature type="transmembrane region" description="Helical" evidence="8">
    <location>
        <begin position="121"/>
        <end position="144"/>
    </location>
</feature>
<protein>
    <recommendedName>
        <fullName evidence="9">Glycosyltransferase RgtA/B/C/D-like domain-containing protein</fullName>
    </recommendedName>
</protein>
<evidence type="ECO:0000256" key="1">
    <source>
        <dbReference type="ARBA" id="ARBA00004651"/>
    </source>
</evidence>
<dbReference type="InterPro" id="IPR050297">
    <property type="entry name" value="LipidA_mod_glycosyltrf_83"/>
</dbReference>
<keyword evidence="5 8" id="KW-0812">Transmembrane</keyword>
<dbReference type="AlphaFoldDB" id="A0A0F9QSA0"/>
<dbReference type="GO" id="GO:0016763">
    <property type="term" value="F:pentosyltransferase activity"/>
    <property type="evidence" value="ECO:0007669"/>
    <property type="project" value="TreeGrafter"/>
</dbReference>
<comment type="subcellular location">
    <subcellularLocation>
        <location evidence="1">Cell membrane</location>
        <topology evidence="1">Multi-pass membrane protein</topology>
    </subcellularLocation>
</comment>
<keyword evidence="6 8" id="KW-1133">Transmembrane helix</keyword>
<keyword evidence="4" id="KW-0808">Transferase</keyword>
<sequence length="259" mass="28937">MSALFGLGVVLFTYLGFSLLFSEKSYAAYGATAFVALNPMFAHVSTIINNDSLANFLFAVFIYLFIKSAKKGLDVRMAVSLGVVVGLGLLTKFFFIIALPLMILAFIFLRGTMSKNVLASTVSVIMPIFISAMIYIRNVVLYGALQPIYRFRTLDSSTFQNMSIFSYVFSTEFSKKFIISFWSNFGWIKPRFPMFYYKFATLIVAIALIGFVAYMTVLVFRKDMLKFKLLALLSLGPASLIAAISLNSFKLARMSGVIE</sequence>
<feature type="transmembrane region" description="Helical" evidence="8">
    <location>
        <begin position="195"/>
        <end position="217"/>
    </location>
</feature>
<gene>
    <name evidence="10" type="ORF">LCGC14_0738990</name>
</gene>
<dbReference type="PANTHER" id="PTHR33908">
    <property type="entry name" value="MANNOSYLTRANSFERASE YKCB-RELATED"/>
    <property type="match status" value="1"/>
</dbReference>
<evidence type="ECO:0000259" key="9">
    <source>
        <dbReference type="Pfam" id="PF13231"/>
    </source>
</evidence>
<feature type="domain" description="Glycosyltransferase RgtA/B/C/D-like" evidence="9">
    <location>
        <begin position="2"/>
        <end position="134"/>
    </location>
</feature>
<dbReference type="PANTHER" id="PTHR33908:SF11">
    <property type="entry name" value="MEMBRANE PROTEIN"/>
    <property type="match status" value="1"/>
</dbReference>
<evidence type="ECO:0000256" key="5">
    <source>
        <dbReference type="ARBA" id="ARBA00022692"/>
    </source>
</evidence>
<feature type="transmembrane region" description="Helical" evidence="8">
    <location>
        <begin position="78"/>
        <end position="109"/>
    </location>
</feature>
<dbReference type="InterPro" id="IPR038731">
    <property type="entry name" value="RgtA/B/C-like"/>
</dbReference>
<dbReference type="EMBL" id="LAZR01001739">
    <property type="protein sequence ID" value="KKN39867.1"/>
    <property type="molecule type" value="Genomic_DNA"/>
</dbReference>